<feature type="region of interest" description="Disordered" evidence="1">
    <location>
        <begin position="230"/>
        <end position="266"/>
    </location>
</feature>
<dbReference type="SUPFAM" id="SSF52047">
    <property type="entry name" value="RNI-like"/>
    <property type="match status" value="1"/>
</dbReference>
<accession>A0A8E2EY84</accession>
<proteinExistence type="predicted"/>
<evidence type="ECO:0000313" key="3">
    <source>
        <dbReference type="Proteomes" id="UP000250140"/>
    </source>
</evidence>
<reference evidence="2 3" key="1">
    <citation type="journal article" date="2016" name="Nat. Commun.">
        <title>Ectomycorrhizal ecology is imprinted in the genome of the dominant symbiotic fungus Cenococcum geophilum.</title>
        <authorList>
            <consortium name="DOE Joint Genome Institute"/>
            <person name="Peter M."/>
            <person name="Kohler A."/>
            <person name="Ohm R.A."/>
            <person name="Kuo A."/>
            <person name="Krutzmann J."/>
            <person name="Morin E."/>
            <person name="Arend M."/>
            <person name="Barry K.W."/>
            <person name="Binder M."/>
            <person name="Choi C."/>
            <person name="Clum A."/>
            <person name="Copeland A."/>
            <person name="Grisel N."/>
            <person name="Haridas S."/>
            <person name="Kipfer T."/>
            <person name="LaButti K."/>
            <person name="Lindquist E."/>
            <person name="Lipzen A."/>
            <person name="Maire R."/>
            <person name="Meier B."/>
            <person name="Mihaltcheva S."/>
            <person name="Molinier V."/>
            <person name="Murat C."/>
            <person name="Poggeler S."/>
            <person name="Quandt C.A."/>
            <person name="Sperisen C."/>
            <person name="Tritt A."/>
            <person name="Tisserant E."/>
            <person name="Crous P.W."/>
            <person name="Henrissat B."/>
            <person name="Nehls U."/>
            <person name="Egli S."/>
            <person name="Spatafora J.W."/>
            <person name="Grigoriev I.V."/>
            <person name="Martin F.M."/>
        </authorList>
    </citation>
    <scope>NUCLEOTIDE SEQUENCE [LARGE SCALE GENOMIC DNA]</scope>
    <source>
        <strain evidence="2 3">CBS 207.34</strain>
    </source>
</reference>
<dbReference type="InterPro" id="IPR032675">
    <property type="entry name" value="LRR_dom_sf"/>
</dbReference>
<dbReference type="EMBL" id="KV749965">
    <property type="protein sequence ID" value="OCL06863.1"/>
    <property type="molecule type" value="Genomic_DNA"/>
</dbReference>
<sequence>MIGHDQPFETPQDWFPIASRSLDILTTHCNHLRTLKFSRDVDNSSVFTSADISDSDIIHLASRLPHLQSFEYLVEPVVKRTYSSIISPPRVFYLKTTLGRLSAASLIALGTHCRSLESLRLVISADLRSLDLHQKPLFPKLKHLGLCYSAFSHSKSRTEGLSPIIPILEHHFPNLKHLEMLNLASFGEDDVYSQPWELAEIFWKFGPSVANGFYEDMEYEYDGWFEDAENADEPSVWGDGLDESENENDSEDEFDSDASGYSDDQM</sequence>
<name>A0A8E2EY84_9PEZI</name>
<dbReference type="AlphaFoldDB" id="A0A8E2EY84"/>
<organism evidence="2 3">
    <name type="scientific">Glonium stellatum</name>
    <dbReference type="NCBI Taxonomy" id="574774"/>
    <lineage>
        <taxon>Eukaryota</taxon>
        <taxon>Fungi</taxon>
        <taxon>Dikarya</taxon>
        <taxon>Ascomycota</taxon>
        <taxon>Pezizomycotina</taxon>
        <taxon>Dothideomycetes</taxon>
        <taxon>Pleosporomycetidae</taxon>
        <taxon>Gloniales</taxon>
        <taxon>Gloniaceae</taxon>
        <taxon>Glonium</taxon>
    </lineage>
</organism>
<gene>
    <name evidence="2" type="ORF">AOQ84DRAFT_440569</name>
</gene>
<dbReference type="OrthoDB" id="10425878at2759"/>
<dbReference type="Proteomes" id="UP000250140">
    <property type="component" value="Unassembled WGS sequence"/>
</dbReference>
<keyword evidence="3" id="KW-1185">Reference proteome</keyword>
<feature type="compositionally biased region" description="Acidic residues" evidence="1">
    <location>
        <begin position="240"/>
        <end position="256"/>
    </location>
</feature>
<dbReference type="Gene3D" id="3.80.10.10">
    <property type="entry name" value="Ribonuclease Inhibitor"/>
    <property type="match status" value="1"/>
</dbReference>
<protein>
    <submittedName>
        <fullName evidence="2">Uncharacterized protein</fullName>
    </submittedName>
</protein>
<evidence type="ECO:0000313" key="2">
    <source>
        <dbReference type="EMBL" id="OCL06863.1"/>
    </source>
</evidence>
<evidence type="ECO:0000256" key="1">
    <source>
        <dbReference type="SAM" id="MobiDB-lite"/>
    </source>
</evidence>